<name>A0AAN9TVK3_9HEMI</name>
<comment type="caution">
    <text evidence="2">The sequence shown here is derived from an EMBL/GenBank/DDBJ whole genome shotgun (WGS) entry which is preliminary data.</text>
</comment>
<protein>
    <submittedName>
        <fullName evidence="2">Uncharacterized protein</fullName>
    </submittedName>
</protein>
<feature type="region of interest" description="Disordered" evidence="1">
    <location>
        <begin position="90"/>
        <end position="113"/>
    </location>
</feature>
<evidence type="ECO:0000313" key="2">
    <source>
        <dbReference type="EMBL" id="KAK7604542.1"/>
    </source>
</evidence>
<reference evidence="2 3" key="1">
    <citation type="submission" date="2024-03" db="EMBL/GenBank/DDBJ databases">
        <title>Adaptation during the transition from Ophiocordyceps entomopathogen to insect associate is accompanied by gene loss and intensified selection.</title>
        <authorList>
            <person name="Ward C.M."/>
            <person name="Onetto C.A."/>
            <person name="Borneman A.R."/>
        </authorList>
    </citation>
    <scope>NUCLEOTIDE SEQUENCE [LARGE SCALE GENOMIC DNA]</scope>
    <source>
        <strain evidence="2">AWRI1</strain>
        <tissue evidence="2">Single Adult Female</tissue>
    </source>
</reference>
<evidence type="ECO:0000313" key="3">
    <source>
        <dbReference type="Proteomes" id="UP001367676"/>
    </source>
</evidence>
<evidence type="ECO:0000256" key="1">
    <source>
        <dbReference type="SAM" id="MobiDB-lite"/>
    </source>
</evidence>
<accession>A0AAN9TVK3</accession>
<dbReference type="Proteomes" id="UP001367676">
    <property type="component" value="Unassembled WGS sequence"/>
</dbReference>
<feature type="compositionally biased region" description="Basic and acidic residues" evidence="1">
    <location>
        <begin position="58"/>
        <end position="70"/>
    </location>
</feature>
<feature type="compositionally biased region" description="Polar residues" evidence="1">
    <location>
        <begin position="42"/>
        <end position="54"/>
    </location>
</feature>
<keyword evidence="3" id="KW-1185">Reference proteome</keyword>
<proteinExistence type="predicted"/>
<feature type="region of interest" description="Disordered" evidence="1">
    <location>
        <begin position="484"/>
        <end position="507"/>
    </location>
</feature>
<gene>
    <name evidence="2" type="ORF">V9T40_005728</name>
</gene>
<organism evidence="2 3">
    <name type="scientific">Parthenolecanium corni</name>
    <dbReference type="NCBI Taxonomy" id="536013"/>
    <lineage>
        <taxon>Eukaryota</taxon>
        <taxon>Metazoa</taxon>
        <taxon>Ecdysozoa</taxon>
        <taxon>Arthropoda</taxon>
        <taxon>Hexapoda</taxon>
        <taxon>Insecta</taxon>
        <taxon>Pterygota</taxon>
        <taxon>Neoptera</taxon>
        <taxon>Paraneoptera</taxon>
        <taxon>Hemiptera</taxon>
        <taxon>Sternorrhyncha</taxon>
        <taxon>Coccoidea</taxon>
        <taxon>Coccidae</taxon>
        <taxon>Parthenolecanium</taxon>
    </lineage>
</organism>
<feature type="region of interest" description="Disordered" evidence="1">
    <location>
        <begin position="358"/>
        <end position="381"/>
    </location>
</feature>
<sequence>MANTSTAAVMSVAEEFEKLEVEVETILSAEPKGEASGVEAMETSTPEPSLTESISDVPKNETPKVENVESKKSILIPPRKDDPNRIFKRKKVAINNPPPPQPPTTFEDRQAQRRSTLHNFYRRRRFTQDLRMFRGLGETFLHLLEQSTAPPPSRGWKNRGRVDENTNTFILCLNENDTKTKNNFVHFCPISSNVVHFYPYSSSDWTYYRYFLLQNTGNEPIKGADTIFLCCHQSIVDYSFAQNTSSRKNFDVTKLPKLRIAKDLCDQMTKINQPLPDDLLNSLLKPTAGLSIKCAKTAQLALKPPLKKQVAFNLNVENDNELGSRNDGNVAVFECSHYSPTHGPNQHKCLANTKDAHAHPESVIDSQPHVHNGERPPENSTAADNLRAFLFGSLRKNGKLPKATKNTIVSVKTKRDLRKKKLKRWSEKLKMDQELVRGKSKRKVLFKMDKLIAEHAEAESETVTKSQSAPNIVEKLLQNEVLSQNQSRDYEDAKRKGRIQSSFETGAPSTQQSWDEVIEKKLATQLLKDRMKFCLKNSFMKEKKTSFS</sequence>
<dbReference type="EMBL" id="JBBCAQ010000003">
    <property type="protein sequence ID" value="KAK7604542.1"/>
    <property type="molecule type" value="Genomic_DNA"/>
</dbReference>
<dbReference type="AlphaFoldDB" id="A0AAN9TVK3"/>
<feature type="region of interest" description="Disordered" evidence="1">
    <location>
        <begin position="28"/>
        <end position="70"/>
    </location>
</feature>